<sequence length="123" mass="13979">MERLTASSDSIANTREDRVEFALITCMSELQPLDVIKSLLCGSGRGRVYVWFVLARDLTTEQIRNPRIQKLNPITSRFQKTLEDVFGREVHIAYVAPFSLDALKSQCENMGIETAYIELNPLN</sequence>
<accession>A0A1G1VDR5</accession>
<dbReference type="AlphaFoldDB" id="A0A1G1VDR5"/>
<proteinExistence type="predicted"/>
<dbReference type="EMBL" id="MHCC01000013">
    <property type="protein sequence ID" value="OGY13578.1"/>
    <property type="molecule type" value="Genomic_DNA"/>
</dbReference>
<protein>
    <submittedName>
        <fullName evidence="1">Uncharacterized protein</fullName>
    </submittedName>
</protein>
<organism evidence="1 2">
    <name type="scientific">Candidatus Blackburnbacteria bacterium RIFCSPLOWO2_01_FULL_40_20</name>
    <dbReference type="NCBI Taxonomy" id="1797519"/>
    <lineage>
        <taxon>Bacteria</taxon>
        <taxon>Candidatus Blackburniibacteriota</taxon>
    </lineage>
</organism>
<evidence type="ECO:0000313" key="2">
    <source>
        <dbReference type="Proteomes" id="UP000178659"/>
    </source>
</evidence>
<dbReference type="Proteomes" id="UP000178659">
    <property type="component" value="Unassembled WGS sequence"/>
</dbReference>
<gene>
    <name evidence="1" type="ORF">A3A77_04285</name>
</gene>
<reference evidence="1 2" key="1">
    <citation type="journal article" date="2016" name="Nat. Commun.">
        <title>Thousands of microbial genomes shed light on interconnected biogeochemical processes in an aquifer system.</title>
        <authorList>
            <person name="Anantharaman K."/>
            <person name="Brown C.T."/>
            <person name="Hug L.A."/>
            <person name="Sharon I."/>
            <person name="Castelle C.J."/>
            <person name="Probst A.J."/>
            <person name="Thomas B.C."/>
            <person name="Singh A."/>
            <person name="Wilkins M.J."/>
            <person name="Karaoz U."/>
            <person name="Brodie E.L."/>
            <person name="Williams K.H."/>
            <person name="Hubbard S.S."/>
            <person name="Banfield J.F."/>
        </authorList>
    </citation>
    <scope>NUCLEOTIDE SEQUENCE [LARGE SCALE GENOMIC DNA]</scope>
</reference>
<evidence type="ECO:0000313" key="1">
    <source>
        <dbReference type="EMBL" id="OGY13578.1"/>
    </source>
</evidence>
<comment type="caution">
    <text evidence="1">The sequence shown here is derived from an EMBL/GenBank/DDBJ whole genome shotgun (WGS) entry which is preliminary data.</text>
</comment>
<name>A0A1G1VDR5_9BACT</name>